<evidence type="ECO:0000313" key="2">
    <source>
        <dbReference type="Proteomes" id="UP000008311"/>
    </source>
</evidence>
<gene>
    <name evidence="1" type="ORF">RCOM_1663090</name>
</gene>
<dbReference type="Proteomes" id="UP000008311">
    <property type="component" value="Unassembled WGS sequence"/>
</dbReference>
<protein>
    <submittedName>
        <fullName evidence="1">Uncharacterized protein</fullName>
    </submittedName>
</protein>
<dbReference type="EMBL" id="EQ973799">
    <property type="protein sequence ID" value="EEF46569.1"/>
    <property type="molecule type" value="Genomic_DNA"/>
</dbReference>
<proteinExistence type="predicted"/>
<name>B9RQ08_RICCO</name>
<sequence>MRDDLIGRACPMTSLPSTRKGVALGFLPKVRWCIGNRMHMLAPDTMTNYKSKRPWVRNRIGSQRRFGITGQPIGPLSRFTGSVLLPPGIDVARLVGRDQDLHSILGIRFIWLNESGGW</sequence>
<accession>B9RQ08</accession>
<keyword evidence="2" id="KW-1185">Reference proteome</keyword>
<reference evidence="2" key="1">
    <citation type="journal article" date="2010" name="Nat. Biotechnol.">
        <title>Draft genome sequence of the oilseed species Ricinus communis.</title>
        <authorList>
            <person name="Chan A.P."/>
            <person name="Crabtree J."/>
            <person name="Zhao Q."/>
            <person name="Lorenzi H."/>
            <person name="Orvis J."/>
            <person name="Puiu D."/>
            <person name="Melake-Berhan A."/>
            <person name="Jones K.M."/>
            <person name="Redman J."/>
            <person name="Chen G."/>
            <person name="Cahoon E.B."/>
            <person name="Gedil M."/>
            <person name="Stanke M."/>
            <person name="Haas B.J."/>
            <person name="Wortman J.R."/>
            <person name="Fraser-Liggett C.M."/>
            <person name="Ravel J."/>
            <person name="Rabinowicz P.D."/>
        </authorList>
    </citation>
    <scope>NUCLEOTIDE SEQUENCE [LARGE SCALE GENOMIC DNA]</scope>
    <source>
        <strain evidence="2">cv. Hale</strain>
    </source>
</reference>
<organism evidence="1 2">
    <name type="scientific">Ricinus communis</name>
    <name type="common">Castor bean</name>
    <dbReference type="NCBI Taxonomy" id="3988"/>
    <lineage>
        <taxon>Eukaryota</taxon>
        <taxon>Viridiplantae</taxon>
        <taxon>Streptophyta</taxon>
        <taxon>Embryophyta</taxon>
        <taxon>Tracheophyta</taxon>
        <taxon>Spermatophyta</taxon>
        <taxon>Magnoliopsida</taxon>
        <taxon>eudicotyledons</taxon>
        <taxon>Gunneridae</taxon>
        <taxon>Pentapetalae</taxon>
        <taxon>rosids</taxon>
        <taxon>fabids</taxon>
        <taxon>Malpighiales</taxon>
        <taxon>Euphorbiaceae</taxon>
        <taxon>Acalyphoideae</taxon>
        <taxon>Acalypheae</taxon>
        <taxon>Ricinus</taxon>
    </lineage>
</organism>
<dbReference type="InParanoid" id="B9RQ08"/>
<dbReference type="AlphaFoldDB" id="B9RQ08"/>
<evidence type="ECO:0000313" key="1">
    <source>
        <dbReference type="EMBL" id="EEF46569.1"/>
    </source>
</evidence>